<evidence type="ECO:0000313" key="9">
    <source>
        <dbReference type="Proteomes" id="UP000465266"/>
    </source>
</evidence>
<comment type="subcellular location">
    <subcellularLocation>
        <location evidence="1">Nucleus</location>
    </subcellularLocation>
</comment>
<evidence type="ECO:0000256" key="2">
    <source>
        <dbReference type="ARBA" id="ARBA00022723"/>
    </source>
</evidence>
<evidence type="ECO:0000256" key="6">
    <source>
        <dbReference type="ARBA" id="ARBA00023242"/>
    </source>
</evidence>
<dbReference type="Pfam" id="PF00172">
    <property type="entry name" value="Zn_clus"/>
    <property type="match status" value="1"/>
</dbReference>
<dbReference type="SMART" id="SM00906">
    <property type="entry name" value="Fungal_trans"/>
    <property type="match status" value="1"/>
</dbReference>
<dbReference type="InterPro" id="IPR036864">
    <property type="entry name" value="Zn2-C6_fun-type_DNA-bd_sf"/>
</dbReference>
<evidence type="ECO:0000256" key="5">
    <source>
        <dbReference type="ARBA" id="ARBA00023163"/>
    </source>
</evidence>
<keyword evidence="2" id="KW-0479">Metal-binding</keyword>
<evidence type="ECO:0000256" key="3">
    <source>
        <dbReference type="ARBA" id="ARBA00023015"/>
    </source>
</evidence>
<keyword evidence="5" id="KW-0804">Transcription</keyword>
<protein>
    <submittedName>
        <fullName evidence="8">C6 transcription factor, putative</fullName>
    </submittedName>
</protein>
<dbReference type="PANTHER" id="PTHR31001:SF53">
    <property type="entry name" value="ZN(II)2CYS6 TRANSCRIPTION FACTOR (EUROFUNG)"/>
    <property type="match status" value="1"/>
</dbReference>
<sequence length="673" mass="75026">MSSPRQNGVQGYCEPCRKSKLRCDHSTPVCERCVRRGKSDVCVYHPSPMTRSWYSDPVPSPNMPANSDINWDKKDQSVTPPGTLGLTSYTGVSSENEEDVNGILPPLGTLEHSRASSNLRQVRLGARLLVNLFENLLLYETVSENRLDNSPEGCVVGQQLVRMIFTALKDAHRILENVQDTKERYYENLLAWSQKLFDERSQLIEVGPSTTPAEYLRCVSNRWEGIGLVFSVVGQGAMLERDWKSVSQLAGAAPADQRSLGLLAATASDACLQFCDDSGVVHDPLGWLLYQHTRLLTLVYGDNGMALSPILWNYFAMLTGKDYRAWRKLAQLSTVVYTLGPNQSRRNTRMPFFLAELRKRLMAGAYIMDKQLATSLGRPPQISWRYCDVQLPLDLRYDEILADAPTRDAAIKNLDANGCNSQGVVQHAQWMRVTLLASSIREQILELSLSRCLDDLPRKAKQVSDNSSRTWEELPSFLSWRPGSANLDDSGALLIPLYLDFLYNDFLLYRLLVSHSHNESDALVNVSQNILGTVLQLIGRVIASGTGTYNIGWNASSFGIPAAGVLAIELLCQTAWSSRPPPSTFRRPETIQNLSVFASYLQYVVRPHEGNYDIYQRARRILCGILNQALSDNPPPLPSSLPADAVGANWLNGELILLDDGTNLLEWIDSGLD</sequence>
<proteinExistence type="predicted"/>
<keyword evidence="9" id="KW-1185">Reference proteome</keyword>
<keyword evidence="3" id="KW-0805">Transcription regulation</keyword>
<dbReference type="SMART" id="SM00066">
    <property type="entry name" value="GAL4"/>
    <property type="match status" value="1"/>
</dbReference>
<evidence type="ECO:0000259" key="7">
    <source>
        <dbReference type="PROSITE" id="PS50048"/>
    </source>
</evidence>
<organism evidence="8 9">
    <name type="scientific">Aspergillus udagawae</name>
    <dbReference type="NCBI Taxonomy" id="91492"/>
    <lineage>
        <taxon>Eukaryota</taxon>
        <taxon>Fungi</taxon>
        <taxon>Dikarya</taxon>
        <taxon>Ascomycota</taxon>
        <taxon>Pezizomycotina</taxon>
        <taxon>Eurotiomycetes</taxon>
        <taxon>Eurotiomycetidae</taxon>
        <taxon>Eurotiales</taxon>
        <taxon>Aspergillaceae</taxon>
        <taxon>Aspergillus</taxon>
        <taxon>Aspergillus subgen. Fumigati</taxon>
    </lineage>
</organism>
<dbReference type="PROSITE" id="PS50048">
    <property type="entry name" value="ZN2_CY6_FUNGAL_2"/>
    <property type="match status" value="1"/>
</dbReference>
<comment type="caution">
    <text evidence="8">The sequence shown here is derived from an EMBL/GenBank/DDBJ whole genome shotgun (WGS) entry which is preliminary data.</text>
</comment>
<evidence type="ECO:0000313" key="8">
    <source>
        <dbReference type="EMBL" id="GFF99318.1"/>
    </source>
</evidence>
<dbReference type="InterPro" id="IPR007219">
    <property type="entry name" value="XnlR_reg_dom"/>
</dbReference>
<dbReference type="InterPro" id="IPR001138">
    <property type="entry name" value="Zn2Cys6_DnaBD"/>
</dbReference>
<dbReference type="PANTHER" id="PTHR31001">
    <property type="entry name" value="UNCHARACTERIZED TRANSCRIPTIONAL REGULATORY PROTEIN"/>
    <property type="match status" value="1"/>
</dbReference>
<reference evidence="8 9" key="1">
    <citation type="submission" date="2020-01" db="EMBL/GenBank/DDBJ databases">
        <title>Draft genome sequence of Aspergillus udagawae IFM 53868.</title>
        <authorList>
            <person name="Takahashi H."/>
            <person name="Yaguchi T."/>
        </authorList>
    </citation>
    <scope>NUCLEOTIDE SEQUENCE [LARGE SCALE GENOMIC DNA]</scope>
    <source>
        <strain evidence="8 9">IFM 53868</strain>
    </source>
</reference>
<name>A0ABQ1BEC3_9EURO</name>
<dbReference type="CDD" id="cd00067">
    <property type="entry name" value="GAL4"/>
    <property type="match status" value="1"/>
</dbReference>
<dbReference type="SUPFAM" id="SSF57701">
    <property type="entry name" value="Zn2/Cys6 DNA-binding domain"/>
    <property type="match status" value="1"/>
</dbReference>
<evidence type="ECO:0000256" key="1">
    <source>
        <dbReference type="ARBA" id="ARBA00004123"/>
    </source>
</evidence>
<accession>A0ABQ1BEC3</accession>
<gene>
    <name evidence="8" type="ORF">IFM53868_10226</name>
</gene>
<dbReference type="EMBL" id="BLKG01000213">
    <property type="protein sequence ID" value="GFF99318.1"/>
    <property type="molecule type" value="Genomic_DNA"/>
</dbReference>
<dbReference type="Proteomes" id="UP000465266">
    <property type="component" value="Unassembled WGS sequence"/>
</dbReference>
<keyword evidence="4" id="KW-0238">DNA-binding</keyword>
<feature type="domain" description="Zn(2)-C6 fungal-type" evidence="7">
    <location>
        <begin position="13"/>
        <end position="44"/>
    </location>
</feature>
<dbReference type="Pfam" id="PF04082">
    <property type="entry name" value="Fungal_trans"/>
    <property type="match status" value="1"/>
</dbReference>
<keyword evidence="6" id="KW-0539">Nucleus</keyword>
<dbReference type="Gene3D" id="4.10.240.10">
    <property type="entry name" value="Zn(2)-C6 fungal-type DNA-binding domain"/>
    <property type="match status" value="1"/>
</dbReference>
<evidence type="ECO:0000256" key="4">
    <source>
        <dbReference type="ARBA" id="ARBA00023125"/>
    </source>
</evidence>
<dbReference type="CDD" id="cd12148">
    <property type="entry name" value="fungal_TF_MHR"/>
    <property type="match status" value="1"/>
</dbReference>
<dbReference type="InterPro" id="IPR050613">
    <property type="entry name" value="Sec_Metabolite_Reg"/>
</dbReference>